<keyword evidence="1" id="KW-0812">Transmembrane</keyword>
<dbReference type="RefSeq" id="WP_066481383.1">
    <property type="nucleotide sequence ID" value="NZ_CP014639.1"/>
</dbReference>
<accession>A0A1A9HTK1</accession>
<name>A0A1A9HTK1_9CHLA</name>
<evidence type="ECO:0000313" key="3">
    <source>
        <dbReference type="Proteomes" id="UP000078162"/>
    </source>
</evidence>
<keyword evidence="1" id="KW-0472">Membrane</keyword>
<feature type="transmembrane region" description="Helical" evidence="1">
    <location>
        <begin position="36"/>
        <end position="58"/>
    </location>
</feature>
<reference evidence="3" key="1">
    <citation type="submission" date="2016-03" db="EMBL/GenBank/DDBJ databases">
        <title>Culture-independent genomics supports pathogen discovery for uncultivable bacteria within the genus Chlamydia.</title>
        <authorList>
            <person name="Taylor-Brown A."/>
            <person name="Bachmann N.L."/>
            <person name="Borel N."/>
            <person name="Polkinghorne A."/>
        </authorList>
    </citation>
    <scope>NUCLEOTIDE SEQUENCE [LARGE SCALE GENOMIC DNA]</scope>
    <source>
        <strain evidence="3">2742-308</strain>
    </source>
</reference>
<dbReference type="STRING" id="1806891.Cs308_0148"/>
<protein>
    <recommendedName>
        <fullName evidence="4">Macro domain-containing protein</fullName>
    </recommendedName>
</protein>
<dbReference type="OrthoDB" id="18126at2"/>
<keyword evidence="1" id="KW-1133">Transmembrane helix</keyword>
<evidence type="ECO:0000313" key="2">
    <source>
        <dbReference type="EMBL" id="ANH78319.1"/>
    </source>
</evidence>
<dbReference type="AlphaFoldDB" id="A0A1A9HTK1"/>
<dbReference type="KEGG" id="csaz:Cs308_0148"/>
<dbReference type="Proteomes" id="UP000078162">
    <property type="component" value="Chromosome"/>
</dbReference>
<sequence length="374" mass="41379">MAGPIPSPPPESRRLSFTQTPKKDLKVNQELTTSKIITLSTLGGLALGTLVGGIVLAAILGNPIFLALLVATVLFSVVTFLAYRHMTTKTDANWFRSLEQNFTLLPDSFVDKEYYTLTSRIIFFQDKFNGRFKLGIQLHSALPFQRVLIAGNKSIIAARNQVSGIFNPIRPSIDAMGSQISNNATNLSTVLFPLTRNADIWNACNSREEGKPPIPFEPTEVRSISFTADPTWLKEGLPRIQSNEELRALTPNFLGHIRGPTLKEFTDPNTGVVNMQGYYQQAVFAYKNALEEALSRGASFVALALFSSVYEVPKDQLAPIPEEPIHFAHNCHAYCKKALIEATHDTALKYSSPNHTSKRLVVLLQDPFATKTNT</sequence>
<gene>
    <name evidence="2" type="ORF">Cs308_0148</name>
</gene>
<proteinExistence type="predicted"/>
<dbReference type="PATRIC" id="fig|1806891.3.peg.142"/>
<keyword evidence="3" id="KW-1185">Reference proteome</keyword>
<organism evidence="2 3">
    <name type="scientific">Candidatus Chlamydia sanziniae</name>
    <dbReference type="NCBI Taxonomy" id="1806891"/>
    <lineage>
        <taxon>Bacteria</taxon>
        <taxon>Pseudomonadati</taxon>
        <taxon>Chlamydiota</taxon>
        <taxon>Chlamydiia</taxon>
        <taxon>Chlamydiales</taxon>
        <taxon>Chlamydiaceae</taxon>
        <taxon>Chlamydia/Chlamydophila group</taxon>
        <taxon>Chlamydia</taxon>
    </lineage>
</organism>
<dbReference type="EMBL" id="CP014639">
    <property type="protein sequence ID" value="ANH78319.1"/>
    <property type="molecule type" value="Genomic_DNA"/>
</dbReference>
<evidence type="ECO:0000256" key="1">
    <source>
        <dbReference type="SAM" id="Phobius"/>
    </source>
</evidence>
<feature type="transmembrane region" description="Helical" evidence="1">
    <location>
        <begin position="64"/>
        <end position="83"/>
    </location>
</feature>
<evidence type="ECO:0008006" key="4">
    <source>
        <dbReference type="Google" id="ProtNLM"/>
    </source>
</evidence>